<evidence type="ECO:0000313" key="11">
    <source>
        <dbReference type="Proteomes" id="UP000326336"/>
    </source>
</evidence>
<evidence type="ECO:0000256" key="3">
    <source>
        <dbReference type="ARBA" id="ARBA00022741"/>
    </source>
</evidence>
<dbReference type="NCBIfam" id="NF010707">
    <property type="entry name" value="PRK14109.1"/>
    <property type="match status" value="1"/>
</dbReference>
<evidence type="ECO:0000256" key="4">
    <source>
        <dbReference type="ARBA" id="ARBA00022840"/>
    </source>
</evidence>
<keyword evidence="3" id="KW-0547">Nucleotide-binding</keyword>
<dbReference type="InterPro" id="IPR043519">
    <property type="entry name" value="NT_sf"/>
</dbReference>
<feature type="compositionally biased region" description="Low complexity" evidence="7">
    <location>
        <begin position="228"/>
        <end position="254"/>
    </location>
</feature>
<dbReference type="InterPro" id="IPR005190">
    <property type="entry name" value="GlnE_rpt_dom"/>
</dbReference>
<evidence type="ECO:0000259" key="9">
    <source>
        <dbReference type="Pfam" id="PF08335"/>
    </source>
</evidence>
<sequence>MNETTGTKRPTDAAAHWTIDGRAAQETRNGLPNDARSDSRSLSGGFTPGARDLIHAGLQDLDKARGLFASLSDNGVTAARLRVVLKALERAGDPDVALNNLIDIVNALISQGRSVEEILPDDTAMSRLMAVLGASDAMGKLMRFRLDLVEAAACDGCDSHLFNRDQRRAHVLRAVGADAIESMDTRDGADTLAGTVMHTADADADVDVGADADAESGSISTDGAASISSDSTHTSTSTDTTNTTTASAPNPSTSLHPPVASKPLAEATTALRRTYRNQLAAIIAQDTTADDPIALQPRISEELSDLADAALEGALAIARREVPGAEDVRFAVIGMGKLGARELNYVSDVDLIYVVEPARPGIDRQQLYRTGTKMGTMLQRVCQSVIMGVAEPALWQIDGGLRPEGKDGPLVRTLESHRAYYEQWAENWEFQALLKARPVAGDAALGQSYMAMTRPMVWSASKRKNFVYDCQQMRRRVEDLIAPALKDREIKLGRGGLRDVEFTVQMLQLVHGRSDESLRTAATLESLQRLADGGYVSRAQAKRLAWDYRFERVMEHRQQMWALKRTHLFPDLGGNANRGGLERKREVSVDDLNRNPELRRLARAFGMHPEQLVAKYDETRREVRRLHMDIYYRPMLPIAAIAGDDDITLTPQAAQERFASIGFADPQAAMRHVTALTAGVSRAAKINRIILPAVLQWLGQGQNPDMGLLYWRRLEERFGTESEYLGFLRDSGSAAQRLCHILSNSRFLGDALNKSVESVTWLGDDSQLRARTRASLDVQCASALARNESSIADFATSIRAMRRHEIERIGLAWMSGVMDDASSLEGMTDVYDAAIEAALAWAMRDQCRQMGAPVDQPPASIAVIGMGRYGGREINFSSDADVIVIYRPAGAAADAANSAAADARANERQANDQQANVFARKVCESMRQILQGPITLEPKIELDLDLRPEGKNGPLVRSYESCREYYSSWASTWEHQALLRARFAAGDRELAEDFLSNIADPLRYPVNEPSEAQVGEIRRLKARMEAERLPRGVRRERHLKLGKGGLSDVEWTVQLMQLRHAGSHAALRTGSTLGALDELERMKVIGKADAIVLRRAWRMCTAARNGNYLWNGRVNQADILPDDMYSLGGIAVYLGYDAHRGQHFENDLLGAMRKARDVTERLFYGR</sequence>
<dbReference type="Pfam" id="PF08335">
    <property type="entry name" value="GlnD_UR_UTase"/>
    <property type="match status" value="2"/>
</dbReference>
<organism evidence="10 11">
    <name type="scientific">Bifidobacterium jacchi</name>
    <dbReference type="NCBI Taxonomy" id="2490545"/>
    <lineage>
        <taxon>Bacteria</taxon>
        <taxon>Bacillati</taxon>
        <taxon>Actinomycetota</taxon>
        <taxon>Actinomycetes</taxon>
        <taxon>Bifidobacteriales</taxon>
        <taxon>Bifidobacteriaceae</taxon>
        <taxon>Bifidobacterium</taxon>
    </lineage>
</organism>
<protein>
    <submittedName>
        <fullName evidence="10">Bifunctional [glutamine synthetase] adenylyltransferase/[glutamine synthetase]-adenylyl-L-tyrosine phosphorylase</fullName>
        <ecNumber evidence="10">2.7.7.42</ecNumber>
        <ecNumber evidence="10">2.7.7.89</ecNumber>
    </submittedName>
</protein>
<dbReference type="OrthoDB" id="9759366at2"/>
<feature type="domain" description="PII-uridylyltransferase/Glutamine-synthetase adenylyltransferase" evidence="9">
    <location>
        <begin position="1020"/>
        <end position="1163"/>
    </location>
</feature>
<dbReference type="SUPFAM" id="SSF81301">
    <property type="entry name" value="Nucleotidyltransferase"/>
    <property type="match status" value="2"/>
</dbReference>
<feature type="domain" description="Glutamate-ammonia ligase adenylyltransferase repeated" evidence="8">
    <location>
        <begin position="262"/>
        <end position="448"/>
    </location>
</feature>
<evidence type="ECO:0000256" key="1">
    <source>
        <dbReference type="ARBA" id="ARBA00022679"/>
    </source>
</evidence>
<feature type="domain" description="PII-uridylyltransferase/Glutamine-synthetase adenylyltransferase" evidence="9">
    <location>
        <begin position="473"/>
        <end position="570"/>
    </location>
</feature>
<evidence type="ECO:0000256" key="6">
    <source>
        <dbReference type="ARBA" id="ARBA00023268"/>
    </source>
</evidence>
<dbReference type="Pfam" id="PF03710">
    <property type="entry name" value="GlnE"/>
    <property type="match status" value="2"/>
</dbReference>
<dbReference type="PANTHER" id="PTHR30621:SF0">
    <property type="entry name" value="BIFUNCTIONAL GLUTAMINE SYNTHETASE ADENYLYLTRANSFERASE_ADENYLYL-REMOVING ENZYME"/>
    <property type="match status" value="1"/>
</dbReference>
<keyword evidence="4" id="KW-0067">ATP-binding</keyword>
<reference evidence="10 11" key="1">
    <citation type="journal article" date="2019" name="Int. J. Syst. Evol. Microbiol.">
        <title>Bifidobacterium jacchi sp. nov., isolated from the faeces of a baby common marmoset (Callithrix jacchus).</title>
        <authorList>
            <person name="Modesto M."/>
            <person name="Watanabe K."/>
            <person name="Arita M."/>
            <person name="Satti M."/>
            <person name="Oki K."/>
            <person name="Sciavilla P."/>
            <person name="Patavino C."/>
            <person name="Camma C."/>
            <person name="Michelini S."/>
            <person name="Sgorbati B."/>
            <person name="Mattarelli P."/>
        </authorList>
    </citation>
    <scope>NUCLEOTIDE SEQUENCE [LARGE SCALE GENOMIC DNA]</scope>
    <source>
        <strain evidence="10 11">MRM 9.3</strain>
    </source>
</reference>
<feature type="region of interest" description="Disordered" evidence="7">
    <location>
        <begin position="213"/>
        <end position="261"/>
    </location>
</feature>
<dbReference type="GO" id="GO:0008882">
    <property type="term" value="F:[glutamate-ammonia-ligase] adenylyltransferase activity"/>
    <property type="evidence" value="ECO:0007669"/>
    <property type="project" value="UniProtKB-EC"/>
</dbReference>
<dbReference type="GO" id="GO:0005829">
    <property type="term" value="C:cytosol"/>
    <property type="evidence" value="ECO:0007669"/>
    <property type="project" value="TreeGrafter"/>
</dbReference>
<dbReference type="GO" id="GO:0005524">
    <property type="term" value="F:ATP binding"/>
    <property type="evidence" value="ECO:0007669"/>
    <property type="project" value="UniProtKB-KW"/>
</dbReference>
<dbReference type="EC" id="2.7.7.42" evidence="10"/>
<dbReference type="Gene3D" id="1.20.120.330">
    <property type="entry name" value="Nucleotidyltransferases domain 2"/>
    <property type="match status" value="2"/>
</dbReference>
<evidence type="ECO:0000313" key="10">
    <source>
        <dbReference type="EMBL" id="KAB5607467.1"/>
    </source>
</evidence>
<dbReference type="RefSeq" id="WP_151916627.1">
    <property type="nucleotide sequence ID" value="NZ_RQSP01000011.1"/>
</dbReference>
<name>A0A5N5RJP0_9BIFI</name>
<evidence type="ECO:0000256" key="7">
    <source>
        <dbReference type="SAM" id="MobiDB-lite"/>
    </source>
</evidence>
<dbReference type="GO" id="GO:0047388">
    <property type="term" value="F:[glutamine synthetase]-adenylyl-L-tyrosine phosphorylase activity"/>
    <property type="evidence" value="ECO:0007669"/>
    <property type="project" value="UniProtKB-EC"/>
</dbReference>
<evidence type="ECO:0000256" key="5">
    <source>
        <dbReference type="ARBA" id="ARBA00022842"/>
    </source>
</evidence>
<evidence type="ECO:0000259" key="8">
    <source>
        <dbReference type="Pfam" id="PF03710"/>
    </source>
</evidence>
<keyword evidence="5" id="KW-0460">Magnesium</keyword>
<dbReference type="AlphaFoldDB" id="A0A5N5RJP0"/>
<dbReference type="InterPro" id="IPR013546">
    <property type="entry name" value="PII_UdlTrfase/GS_AdlTrfase"/>
</dbReference>
<proteinExistence type="predicted"/>
<gene>
    <name evidence="10" type="ORF">EHS19_04695</name>
</gene>
<evidence type="ECO:0000256" key="2">
    <source>
        <dbReference type="ARBA" id="ARBA00022695"/>
    </source>
</evidence>
<dbReference type="EC" id="2.7.7.89" evidence="10"/>
<accession>A0A5N5RJP0</accession>
<dbReference type="PANTHER" id="PTHR30621">
    <property type="entry name" value="GLUTAMINE SYNTHETASE ADENYLYLTRANSFERASE"/>
    <property type="match status" value="1"/>
</dbReference>
<feature type="compositionally biased region" description="Polar residues" evidence="7">
    <location>
        <begin position="217"/>
        <end position="227"/>
    </location>
</feature>
<dbReference type="SUPFAM" id="SSF81593">
    <property type="entry name" value="Nucleotidyltransferase substrate binding subunit/domain"/>
    <property type="match status" value="2"/>
</dbReference>
<keyword evidence="6" id="KW-0511">Multifunctional enzyme</keyword>
<dbReference type="GO" id="GO:0000820">
    <property type="term" value="P:regulation of glutamine family amino acid metabolic process"/>
    <property type="evidence" value="ECO:0007669"/>
    <property type="project" value="TreeGrafter"/>
</dbReference>
<dbReference type="EMBL" id="RQSP01000011">
    <property type="protein sequence ID" value="KAB5607467.1"/>
    <property type="molecule type" value="Genomic_DNA"/>
</dbReference>
<dbReference type="InterPro" id="IPR023057">
    <property type="entry name" value="GlnE"/>
</dbReference>
<keyword evidence="11" id="KW-1185">Reference proteome</keyword>
<feature type="domain" description="Glutamate-ammonia ligase adenylyltransferase repeated" evidence="8">
    <location>
        <begin position="736"/>
        <end position="995"/>
    </location>
</feature>
<keyword evidence="1 10" id="KW-0808">Transferase</keyword>
<dbReference type="Gene3D" id="3.30.460.10">
    <property type="entry name" value="Beta Polymerase, domain 2"/>
    <property type="match status" value="2"/>
</dbReference>
<keyword evidence="2 10" id="KW-0548">Nucleotidyltransferase</keyword>
<feature type="region of interest" description="Disordered" evidence="7">
    <location>
        <begin position="1"/>
        <end position="43"/>
    </location>
</feature>
<dbReference type="Proteomes" id="UP000326336">
    <property type="component" value="Unassembled WGS sequence"/>
</dbReference>
<comment type="caution">
    <text evidence="10">The sequence shown here is derived from an EMBL/GenBank/DDBJ whole genome shotgun (WGS) entry which is preliminary data.</text>
</comment>
<dbReference type="CDD" id="cd05401">
    <property type="entry name" value="NT_GlnE_GlnD_like"/>
    <property type="match status" value="2"/>
</dbReference>